<evidence type="ECO:0000256" key="7">
    <source>
        <dbReference type="ARBA" id="ARBA00022705"/>
    </source>
</evidence>
<organism evidence="26 27">
    <name type="scientific">Cyanidiococcus yangmingshanensis</name>
    <dbReference type="NCBI Taxonomy" id="2690220"/>
    <lineage>
        <taxon>Eukaryota</taxon>
        <taxon>Rhodophyta</taxon>
        <taxon>Bangiophyceae</taxon>
        <taxon>Cyanidiales</taxon>
        <taxon>Cyanidiaceae</taxon>
        <taxon>Cyanidiococcus</taxon>
    </lineage>
</organism>
<proteinExistence type="inferred from homology"/>
<accession>A0A7J7IHY3</accession>
<evidence type="ECO:0000256" key="20">
    <source>
        <dbReference type="RuleBase" id="RU000442"/>
    </source>
</evidence>
<dbReference type="EC" id="2.7.7.7" evidence="20"/>
<keyword evidence="6 20" id="KW-0548">Nucleotidyltransferase</keyword>
<dbReference type="PRINTS" id="PR00106">
    <property type="entry name" value="DNAPOLB"/>
</dbReference>
<dbReference type="InterPro" id="IPR042087">
    <property type="entry name" value="DNA_pol_B_thumb"/>
</dbReference>
<dbReference type="FunFam" id="1.10.287.690:FF:000001">
    <property type="entry name" value="DNA polymerase"/>
    <property type="match status" value="1"/>
</dbReference>
<dbReference type="GO" id="GO:0008270">
    <property type="term" value="F:zinc ion binding"/>
    <property type="evidence" value="ECO:0007669"/>
    <property type="project" value="UniProtKB-KW"/>
</dbReference>
<comment type="subcellular location">
    <subcellularLocation>
        <location evidence="2 20">Nucleus</location>
    </subcellularLocation>
</comment>
<dbReference type="FunFam" id="3.30.420.10:FF:000004">
    <property type="entry name" value="DNA polymerase"/>
    <property type="match status" value="1"/>
</dbReference>
<dbReference type="GO" id="GO:0008296">
    <property type="term" value="F:3'-5'-DNA exonuclease activity"/>
    <property type="evidence" value="ECO:0007669"/>
    <property type="project" value="TreeGrafter"/>
</dbReference>
<evidence type="ECO:0000256" key="8">
    <source>
        <dbReference type="ARBA" id="ARBA00022722"/>
    </source>
</evidence>
<evidence type="ECO:0000256" key="9">
    <source>
        <dbReference type="ARBA" id="ARBA00022723"/>
    </source>
</evidence>
<dbReference type="CDD" id="cd05533">
    <property type="entry name" value="POLBc_delta"/>
    <property type="match status" value="1"/>
</dbReference>
<comment type="cofactor">
    <cofactor evidence="1 20">
        <name>[4Fe-4S] cluster</name>
        <dbReference type="ChEBI" id="CHEBI:49883"/>
    </cofactor>
</comment>
<sequence>MSLERYSPEPEDLEGLADEADFEADYEEVPSLPEVETESELTAAALSGAETDEQSIQFFRQLCGRADVASRVRADSEALIINQVTCDSIVERDRNGDSRATVRIYGVTPAAQSVLLRVHGFTPYFYVAAPRGLTEDGVRDITNELEHKCRSMARSLESSGRCIVGIERIQRRSVLYYKPGDDENEFLRISVCTPELVRVAAGLLSQGSVTGRVFDVFESSVDFVLRFMIDVKMMGCSWVEVPVGSYEIALSSADTSHTQIVADTDWRALVCHPPTGEWLRTAPLRILSLDIECAGRKGVFPEPEKDSVIQIACHLAEYGKPEPFVRAIFTLGSCAPIAGVHVFSMTREHELLQTFRNFLIASDPDILTGYNIVNFDLPYLLNRAAALCAGRFPFLGRIRRARTTMRRTRMSSSAFGTHESMTFAIEGRVVMDMMQVIIRDHKLRSYSLNSVSSEFLGEQKEDVHYSIITDLQAGNEHTRRRLAVYCLKDAYLPLRLMDKLMSLTNYMELARVTGVPLDWLLSRGHMVKVVSLLHRKASHAGLLIPDLRRSDGPGRSGDSGPQYEGATVIEPKKGFYRSPIATMDFASLYPSIMMAHNLCYSTLVHESDVPRLNPDDYIRTPLGHCFVKPHVRKGILSEMLEEFLASRKTAKKDMQNATDPFLREVLNGRQLALKISANAVYGFTGASVGKLPCMEISASVTAYGRDMIELTRKSIEQLYPGSEVIYGDTDSVMVKFGEHASLEQVMTLGREAAKQLTGTFPQPVRLEFEKVYYPYLLISKKRYAGLYWTNPERHDKMDCKGIESVRRDNCRLVANVVNTVLQKLLIEQDVDGAIEFVKKVVSDLLQNRIDLSLLVVSKTLTRATSDYEAKQAHVFLVEKLRKRDSGSAPSLGDRVPYVIIRGATKNEKAYTRAEDPIYVLENSIPIDANYYLENMLRKPLERIFSAVMKRPETLFTGAHTRSIQVATPRTGSGIMKFAKFRLQCIRCRAGINDAELQRRGLKGNALCEHCRPFESETFLRSLKQTAELERQYNALWTQCQECMGSCVQDVLCSNGDCPIFYRRRKVQKDLSESQATLGRFGETW</sequence>
<dbReference type="SUPFAM" id="SSF53098">
    <property type="entry name" value="Ribonuclease H-like"/>
    <property type="match status" value="1"/>
</dbReference>
<dbReference type="GO" id="GO:0006297">
    <property type="term" value="P:nucleotide-excision repair, DNA gap filling"/>
    <property type="evidence" value="ECO:0007669"/>
    <property type="project" value="TreeGrafter"/>
</dbReference>
<evidence type="ECO:0000256" key="12">
    <source>
        <dbReference type="ARBA" id="ARBA00022833"/>
    </source>
</evidence>
<dbReference type="InterPro" id="IPR056435">
    <property type="entry name" value="DPOD/Z_N"/>
</dbReference>
<keyword evidence="7 20" id="KW-0235">DNA replication</keyword>
<keyword evidence="4 20" id="KW-0004">4Fe-4S</keyword>
<dbReference type="Gene3D" id="3.30.342.10">
    <property type="entry name" value="DNA Polymerase, chain B, domain 1"/>
    <property type="match status" value="1"/>
</dbReference>
<dbReference type="Pfam" id="PF03104">
    <property type="entry name" value="DNA_pol_B_exo1"/>
    <property type="match status" value="1"/>
</dbReference>
<keyword evidence="12 20" id="KW-0862">Zinc</keyword>
<dbReference type="PANTHER" id="PTHR10322">
    <property type="entry name" value="DNA POLYMERASE CATALYTIC SUBUNIT"/>
    <property type="match status" value="1"/>
</dbReference>
<dbReference type="InterPro" id="IPR050240">
    <property type="entry name" value="DNA_pol_type-B"/>
</dbReference>
<evidence type="ECO:0000256" key="11">
    <source>
        <dbReference type="ARBA" id="ARBA00022801"/>
    </source>
</evidence>
<evidence type="ECO:0000256" key="4">
    <source>
        <dbReference type="ARBA" id="ARBA00022485"/>
    </source>
</evidence>
<dbReference type="FunFam" id="1.10.132.60:FF:000001">
    <property type="entry name" value="DNA polymerase"/>
    <property type="match status" value="1"/>
</dbReference>
<feature type="domain" description="DNA-directed DNA polymerase family B multifunctional" evidence="22">
    <location>
        <begin position="516"/>
        <end position="946"/>
    </location>
</feature>
<keyword evidence="17 20" id="KW-0238">DNA-binding</keyword>
<keyword evidence="15 20" id="KW-0408">Iron</keyword>
<protein>
    <recommendedName>
        <fullName evidence="20">DNA polymerase</fullName>
        <ecNumber evidence="20">2.7.7.7</ecNumber>
    </recommendedName>
</protein>
<dbReference type="GO" id="GO:0006287">
    <property type="term" value="P:base-excision repair, gap-filling"/>
    <property type="evidence" value="ECO:0007669"/>
    <property type="project" value="TreeGrafter"/>
</dbReference>
<dbReference type="Pfam" id="PF00136">
    <property type="entry name" value="DNA_pol_B"/>
    <property type="match status" value="1"/>
</dbReference>
<evidence type="ECO:0000256" key="1">
    <source>
        <dbReference type="ARBA" id="ARBA00001966"/>
    </source>
</evidence>
<dbReference type="Gene3D" id="3.90.1600.10">
    <property type="entry name" value="Palm domain of DNA polymerase"/>
    <property type="match status" value="1"/>
</dbReference>
<comment type="similarity">
    <text evidence="3 20">Belongs to the DNA polymerase type-B family.</text>
</comment>
<evidence type="ECO:0000256" key="2">
    <source>
        <dbReference type="ARBA" id="ARBA00004123"/>
    </source>
</evidence>
<dbReference type="InterPro" id="IPR017964">
    <property type="entry name" value="DNA-dir_DNA_pol_B_CS"/>
</dbReference>
<comment type="catalytic activity">
    <reaction evidence="19 20">
        <text>DNA(n) + a 2'-deoxyribonucleoside 5'-triphosphate = DNA(n+1) + diphosphate</text>
        <dbReference type="Rhea" id="RHEA:22508"/>
        <dbReference type="Rhea" id="RHEA-COMP:17339"/>
        <dbReference type="Rhea" id="RHEA-COMP:17340"/>
        <dbReference type="ChEBI" id="CHEBI:33019"/>
        <dbReference type="ChEBI" id="CHEBI:61560"/>
        <dbReference type="ChEBI" id="CHEBI:173112"/>
        <dbReference type="EC" id="2.7.7.7"/>
    </reaction>
</comment>
<dbReference type="GO" id="GO:0043625">
    <property type="term" value="C:delta DNA polymerase complex"/>
    <property type="evidence" value="ECO:0007669"/>
    <property type="project" value="TreeGrafter"/>
</dbReference>
<comment type="caution">
    <text evidence="26">The sequence shown here is derived from an EMBL/GenBank/DDBJ whole genome shotgun (WGS) entry which is preliminary data.</text>
</comment>
<dbReference type="InterPro" id="IPR012337">
    <property type="entry name" value="RNaseH-like_sf"/>
</dbReference>
<feature type="domain" description="DNA polymerase delta/zeta catalytic subunit N-terminal" evidence="25">
    <location>
        <begin position="120"/>
        <end position="197"/>
    </location>
</feature>
<keyword evidence="11" id="KW-0378">Hydrolase</keyword>
<keyword evidence="9 20" id="KW-0479">Metal-binding</keyword>
<dbReference type="Gene3D" id="1.10.287.690">
    <property type="entry name" value="Helix hairpin bin"/>
    <property type="match status" value="1"/>
</dbReference>
<dbReference type="Proteomes" id="UP000530660">
    <property type="component" value="Unassembled WGS sequence"/>
</dbReference>
<gene>
    <name evidence="26" type="primary">POL3</name>
    <name evidence="26" type="ORF">F1559_002192</name>
</gene>
<keyword evidence="16 20" id="KW-0411">Iron-sulfur</keyword>
<evidence type="ECO:0000256" key="16">
    <source>
        <dbReference type="ARBA" id="ARBA00023014"/>
    </source>
</evidence>
<evidence type="ECO:0000256" key="15">
    <source>
        <dbReference type="ARBA" id="ARBA00023004"/>
    </source>
</evidence>
<feature type="domain" description="DNA-directed DNA polymerase family B exonuclease" evidence="23">
    <location>
        <begin position="215"/>
        <end position="451"/>
    </location>
</feature>
<dbReference type="GO" id="GO:0003887">
    <property type="term" value="F:DNA-directed DNA polymerase activity"/>
    <property type="evidence" value="ECO:0007669"/>
    <property type="project" value="UniProtKB-KW"/>
</dbReference>
<evidence type="ECO:0000256" key="3">
    <source>
        <dbReference type="ARBA" id="ARBA00005755"/>
    </source>
</evidence>
<evidence type="ECO:0000256" key="17">
    <source>
        <dbReference type="ARBA" id="ARBA00023125"/>
    </source>
</evidence>
<keyword evidence="10 20" id="KW-0863">Zinc-finger</keyword>
<dbReference type="EMBL" id="VWRR01000009">
    <property type="protein sequence ID" value="KAF6002715.1"/>
    <property type="molecule type" value="Genomic_DNA"/>
</dbReference>
<dbReference type="GO" id="GO:0051539">
    <property type="term" value="F:4 iron, 4 sulfur cluster binding"/>
    <property type="evidence" value="ECO:0007669"/>
    <property type="project" value="UniProtKB-KW"/>
</dbReference>
<evidence type="ECO:0000256" key="18">
    <source>
        <dbReference type="ARBA" id="ARBA00023242"/>
    </source>
</evidence>
<feature type="region of interest" description="Disordered" evidence="21">
    <location>
        <begin position="545"/>
        <end position="564"/>
    </location>
</feature>
<evidence type="ECO:0000256" key="6">
    <source>
        <dbReference type="ARBA" id="ARBA00022695"/>
    </source>
</evidence>
<dbReference type="InterPro" id="IPR025687">
    <property type="entry name" value="Znf-C4pol"/>
</dbReference>
<evidence type="ECO:0000259" key="25">
    <source>
        <dbReference type="Pfam" id="PF24055"/>
    </source>
</evidence>
<dbReference type="Gene3D" id="1.10.132.60">
    <property type="entry name" value="DNA polymerase family B, C-terminal domain"/>
    <property type="match status" value="1"/>
</dbReference>
<evidence type="ECO:0000256" key="19">
    <source>
        <dbReference type="ARBA" id="ARBA00049244"/>
    </source>
</evidence>
<dbReference type="InterPro" id="IPR006133">
    <property type="entry name" value="DNA-dir_DNA_pol_B_exonuc"/>
</dbReference>
<dbReference type="PROSITE" id="PS00116">
    <property type="entry name" value="DNA_POLYMERASE_B"/>
    <property type="match status" value="1"/>
</dbReference>
<keyword evidence="27" id="KW-1185">Reference proteome</keyword>
<dbReference type="InterPro" id="IPR006172">
    <property type="entry name" value="DNA-dir_DNA_pol_B"/>
</dbReference>
<evidence type="ECO:0000259" key="22">
    <source>
        <dbReference type="Pfam" id="PF00136"/>
    </source>
</evidence>
<evidence type="ECO:0000256" key="13">
    <source>
        <dbReference type="ARBA" id="ARBA00022839"/>
    </source>
</evidence>
<evidence type="ECO:0000256" key="10">
    <source>
        <dbReference type="ARBA" id="ARBA00022771"/>
    </source>
</evidence>
<feature type="domain" description="C4-type zinc-finger of DNA polymerase delta" evidence="24">
    <location>
        <begin position="984"/>
        <end position="1063"/>
    </location>
</feature>
<keyword evidence="8" id="KW-0540">Nuclease</keyword>
<evidence type="ECO:0000259" key="23">
    <source>
        <dbReference type="Pfam" id="PF03104"/>
    </source>
</evidence>
<dbReference type="InterPro" id="IPR043502">
    <property type="entry name" value="DNA/RNA_pol_sf"/>
</dbReference>
<evidence type="ECO:0000256" key="21">
    <source>
        <dbReference type="SAM" id="MobiDB-lite"/>
    </source>
</evidence>
<keyword evidence="18 20" id="KW-0539">Nucleus</keyword>
<dbReference type="InterPro" id="IPR036397">
    <property type="entry name" value="RNaseH_sf"/>
</dbReference>
<dbReference type="NCBIfam" id="TIGR00592">
    <property type="entry name" value="pol2"/>
    <property type="match status" value="1"/>
</dbReference>
<dbReference type="GO" id="GO:0000166">
    <property type="term" value="F:nucleotide binding"/>
    <property type="evidence" value="ECO:0007669"/>
    <property type="project" value="InterPro"/>
</dbReference>
<name>A0A7J7IHY3_9RHOD</name>
<dbReference type="Gene3D" id="3.30.420.10">
    <property type="entry name" value="Ribonuclease H-like superfamily/Ribonuclease H"/>
    <property type="match status" value="1"/>
</dbReference>
<dbReference type="SMART" id="SM00486">
    <property type="entry name" value="POLBc"/>
    <property type="match status" value="1"/>
</dbReference>
<dbReference type="AlphaFoldDB" id="A0A7J7IHY3"/>
<dbReference type="GO" id="GO:0045004">
    <property type="term" value="P:DNA replication proofreading"/>
    <property type="evidence" value="ECO:0007669"/>
    <property type="project" value="TreeGrafter"/>
</dbReference>
<evidence type="ECO:0000313" key="26">
    <source>
        <dbReference type="EMBL" id="KAF6002715.1"/>
    </source>
</evidence>
<dbReference type="SUPFAM" id="SSF56672">
    <property type="entry name" value="DNA/RNA polymerases"/>
    <property type="match status" value="1"/>
</dbReference>
<keyword evidence="13" id="KW-0269">Exonuclease</keyword>
<evidence type="ECO:0000256" key="14">
    <source>
        <dbReference type="ARBA" id="ARBA00022932"/>
    </source>
</evidence>
<evidence type="ECO:0000259" key="24">
    <source>
        <dbReference type="Pfam" id="PF14260"/>
    </source>
</evidence>
<evidence type="ECO:0000256" key="5">
    <source>
        <dbReference type="ARBA" id="ARBA00022679"/>
    </source>
</evidence>
<reference evidence="26 27" key="1">
    <citation type="journal article" date="2020" name="J. Phycol.">
        <title>Comparative genome analysis reveals Cyanidiococcus gen. nov., a new extremophilic red algal genus sister to Cyanidioschyzon (Cyanidioschyzonaceae, Rhodophyta).</title>
        <authorList>
            <person name="Liu S.-L."/>
            <person name="Chiang Y.-R."/>
            <person name="Yoon H.S."/>
            <person name="Fu H.-Y."/>
        </authorList>
    </citation>
    <scope>NUCLEOTIDE SEQUENCE [LARGE SCALE GENOMIC DNA]</scope>
    <source>
        <strain evidence="26 27">THAL066</strain>
    </source>
</reference>
<dbReference type="PANTHER" id="PTHR10322:SF23">
    <property type="entry name" value="DNA POLYMERASE DELTA CATALYTIC SUBUNIT"/>
    <property type="match status" value="1"/>
</dbReference>
<dbReference type="InterPro" id="IPR023211">
    <property type="entry name" value="DNA_pol_palm_dom_sf"/>
</dbReference>
<dbReference type="GO" id="GO:0003677">
    <property type="term" value="F:DNA binding"/>
    <property type="evidence" value="ECO:0007669"/>
    <property type="project" value="UniProtKB-KW"/>
</dbReference>
<dbReference type="Pfam" id="PF14260">
    <property type="entry name" value="zf-C4pol"/>
    <property type="match status" value="1"/>
</dbReference>
<keyword evidence="14 20" id="KW-0239">DNA-directed DNA polymerase</keyword>
<dbReference type="CDD" id="cd05777">
    <property type="entry name" value="DNA_polB_delta_exo"/>
    <property type="match status" value="1"/>
</dbReference>
<dbReference type="OrthoDB" id="2414538at2759"/>
<dbReference type="InterPro" id="IPR006134">
    <property type="entry name" value="DNA-dir_DNA_pol_B_multi_dom"/>
</dbReference>
<keyword evidence="5 20" id="KW-0808">Transferase</keyword>
<dbReference type="Pfam" id="PF24055">
    <property type="entry name" value="POL3_N"/>
    <property type="match status" value="1"/>
</dbReference>
<evidence type="ECO:0000313" key="27">
    <source>
        <dbReference type="Proteomes" id="UP000530660"/>
    </source>
</evidence>